<sequence length="344" mass="39515">MSRQVKSSDELENNFIDERVKKLLPIFEALAPYKLNQRKKGVGDIPGWEKLAVQEARLLKLTYPDDKPEDEKEYGTCLRQITALKKALKQAAKTQLKDPALVNPVNTIATHFGNALSYLFSEYKERQNIRYRGKVTERRQKENRVQIDLTNSLKFAHNALTEVAEGKEPNWIDVSCAIALATGRRMGEVHCSAVFEQSDEYEIAFRGQLKGKDRKVKIGAKSIPLKKATFYIPTLLPAELVCTGLDWLEGKGKRFSRDSDPERVNRTWSKVLNLAVKDWDIFPEDERTYHKFRAAYLRACIENDPTVDKYDFTDYAKDILGDDDENTINAYKRYEIKPGTITKI</sequence>
<dbReference type="Pfam" id="PF16684">
    <property type="entry name" value="ResT-TelK_cat"/>
    <property type="match status" value="1"/>
</dbReference>
<name>A0ABW8WJU0_9CYAN</name>
<protein>
    <submittedName>
        <fullName evidence="2">Protelomerase family protein</fullName>
    </submittedName>
</protein>
<gene>
    <name evidence="2" type="ORF">AB0759_11585</name>
    <name evidence="3" type="ORF">AB0759_12060</name>
</gene>
<dbReference type="EMBL" id="JBFQGM010000004">
    <property type="protein sequence ID" value="MFL9461268.1"/>
    <property type="molecule type" value="Genomic_DNA"/>
</dbReference>
<evidence type="ECO:0000313" key="3">
    <source>
        <dbReference type="EMBL" id="MFL9461363.1"/>
    </source>
</evidence>
<evidence type="ECO:0000259" key="1">
    <source>
        <dbReference type="Pfam" id="PF16684"/>
    </source>
</evidence>
<feature type="domain" description="Telomere resolvase ResT/TelK catalytic" evidence="1">
    <location>
        <begin position="143"/>
        <end position="334"/>
    </location>
</feature>
<dbReference type="InterPro" id="IPR038280">
    <property type="entry name" value="ResT/TelK_cat_sf"/>
</dbReference>
<dbReference type="Gene3D" id="1.10.443.30">
    <property type="entry name" value="Telomere resolvase"/>
    <property type="match status" value="1"/>
</dbReference>
<dbReference type="InterPro" id="IPR032047">
    <property type="entry name" value="ResT/TelK_cat"/>
</dbReference>
<keyword evidence="4" id="KW-1185">Reference proteome</keyword>
<dbReference type="EMBL" id="JBFQGM010000004">
    <property type="protein sequence ID" value="MFL9461363.1"/>
    <property type="molecule type" value="Genomic_DNA"/>
</dbReference>
<evidence type="ECO:0000313" key="2">
    <source>
        <dbReference type="EMBL" id="MFL9461268.1"/>
    </source>
</evidence>
<dbReference type="Proteomes" id="UP001628874">
    <property type="component" value="Unassembled WGS sequence"/>
</dbReference>
<organism evidence="2 4">
    <name type="scientific">Scytonema tolypothrichoides VB-61278_2</name>
    <dbReference type="NCBI Taxonomy" id="3232314"/>
    <lineage>
        <taxon>Bacteria</taxon>
        <taxon>Bacillati</taxon>
        <taxon>Cyanobacteriota</taxon>
        <taxon>Cyanophyceae</taxon>
        <taxon>Nostocales</taxon>
        <taxon>Scytonemataceae</taxon>
        <taxon>Scytonema</taxon>
    </lineage>
</organism>
<accession>A0ABW8WJU0</accession>
<proteinExistence type="predicted"/>
<dbReference type="RefSeq" id="WP_038092023.1">
    <property type="nucleotide sequence ID" value="NZ_JBFQGM010000004.1"/>
</dbReference>
<reference evidence="2 4" key="1">
    <citation type="submission" date="2024-07" db="EMBL/GenBank/DDBJ databases">
        <authorList>
            <person name="Tripathy S."/>
        </authorList>
    </citation>
    <scope>NUCLEOTIDE SEQUENCE [LARGE SCALE GENOMIC DNA]</scope>
    <source>
        <strain evidence="2 4">VB-61278_2</strain>
    </source>
</reference>
<comment type="caution">
    <text evidence="2">The sequence shown here is derived from an EMBL/GenBank/DDBJ whole genome shotgun (WGS) entry which is preliminary data.</text>
</comment>
<evidence type="ECO:0000313" key="4">
    <source>
        <dbReference type="Proteomes" id="UP001628874"/>
    </source>
</evidence>